<dbReference type="Proteomes" id="UP000517916">
    <property type="component" value="Unassembled WGS sequence"/>
</dbReference>
<accession>A0ABR6BVB0</accession>
<dbReference type="EMBL" id="JACJID010000007">
    <property type="protein sequence ID" value="MBA8930842.1"/>
    <property type="molecule type" value="Genomic_DNA"/>
</dbReference>
<name>A0ABR6BVB0_9PSEU</name>
<comment type="caution">
    <text evidence="1">The sequence shown here is derived from an EMBL/GenBank/DDBJ whole genome shotgun (WGS) entry which is preliminary data.</text>
</comment>
<keyword evidence="2" id="KW-1185">Reference proteome</keyword>
<reference evidence="1 2" key="1">
    <citation type="submission" date="2020-08" db="EMBL/GenBank/DDBJ databases">
        <title>Genomic Encyclopedia of Archaeal and Bacterial Type Strains, Phase II (KMG-II): from individual species to whole genera.</title>
        <authorList>
            <person name="Goeker M."/>
        </authorList>
    </citation>
    <scope>NUCLEOTIDE SEQUENCE [LARGE SCALE GENOMIC DNA]</scope>
    <source>
        <strain evidence="1 2">DSM 43850</strain>
    </source>
</reference>
<evidence type="ECO:0008006" key="3">
    <source>
        <dbReference type="Google" id="ProtNLM"/>
    </source>
</evidence>
<proteinExistence type="predicted"/>
<protein>
    <recommendedName>
        <fullName evidence="3">XRE family transcriptional regulator</fullName>
    </recommendedName>
</protein>
<gene>
    <name evidence="1" type="ORF">BC739_008089</name>
</gene>
<sequence>MAVVTELAEFLDRLSWSPERLAREVNRLCGPGTVSAKAPYHWLRGAYPRRGIPEAVARVLSQHLSEPVEVGSIWPGAGVVDTGPAQVPEITPLVKDSCSSAKLVQQVSETNADHTTLEQLNRELSSLTSSYLHVPPGPLVYRAAMLRDRVARLLRGHQKPAQRRELLGLGAKFCTLLAWMSEDLGDGNAAYNHAAAAWDLADLAEDNQARRWVRLAQSRQSYWLRNFVESAQFAVDGMGWHAEDELGVFLKLMAARAWAAAGMQVEARRALYEWSEHPERDLVCGIGLFSLQRDRQSYLAGHTMLLLGDPAGALRELRSSLELMAVLPVEQRSYSLEVLARIDIVRARARLGDLTGISEVLVPVFGLEPDKMINTISIALRTATAELLREARCDAQARDLVGRIEEFLAASVVEPIAGRAG</sequence>
<organism evidence="1 2">
    <name type="scientific">Kutzneria viridogrisea</name>
    <dbReference type="NCBI Taxonomy" id="47990"/>
    <lineage>
        <taxon>Bacteria</taxon>
        <taxon>Bacillati</taxon>
        <taxon>Actinomycetota</taxon>
        <taxon>Actinomycetes</taxon>
        <taxon>Pseudonocardiales</taxon>
        <taxon>Pseudonocardiaceae</taxon>
        <taxon>Kutzneria</taxon>
    </lineage>
</organism>
<evidence type="ECO:0000313" key="2">
    <source>
        <dbReference type="Proteomes" id="UP000517916"/>
    </source>
</evidence>
<evidence type="ECO:0000313" key="1">
    <source>
        <dbReference type="EMBL" id="MBA8930842.1"/>
    </source>
</evidence>
<dbReference type="RefSeq" id="WP_148309531.1">
    <property type="nucleotide sequence ID" value="NZ_BAAABQ010000018.1"/>
</dbReference>